<dbReference type="STRING" id="157733.AB986_15750"/>
<dbReference type="PANTHER" id="PTHR14969:SF62">
    <property type="entry name" value="DECAPRENYLPHOSPHORYL-5-PHOSPHORIBOSE PHOSPHATASE RV3807C-RELATED"/>
    <property type="match status" value="1"/>
</dbReference>
<sequence length="175" mass="19469">MGRVVWWLYEQECSVFRFVNLRCHSRFLTSFFGWVTHVGGARATILSTLLLCLFLPSPSSLWAIQSAIALTISHLPVHLIKKYYPRHRPYLSIPETKMLVLPLKDHSFPSGHTTAVFSVLTPFMLHVPSLFIPLLTLASLVGLSRIYLGHHYPSDVLVGALLGSGSGVLVSILFG</sequence>
<dbReference type="RefSeq" id="WP_048312212.1">
    <property type="nucleotide sequence ID" value="NZ_CP119526.1"/>
</dbReference>
<comment type="caution">
    <text evidence="9">The sequence shown here is derived from an EMBL/GenBank/DDBJ whole genome shotgun (WGS) entry which is preliminary data.</text>
</comment>
<keyword evidence="6 7" id="KW-0472">Membrane</keyword>
<feature type="transmembrane region" description="Helical" evidence="7">
    <location>
        <begin position="62"/>
        <end position="80"/>
    </location>
</feature>
<dbReference type="InterPro" id="IPR000326">
    <property type="entry name" value="PAP2/HPO"/>
</dbReference>
<name>A0A0J6FSJ6_9BACL</name>
<proteinExistence type="predicted"/>
<dbReference type="SUPFAM" id="SSF48317">
    <property type="entry name" value="Acid phosphatase/Vanadium-dependent haloperoxidase"/>
    <property type="match status" value="1"/>
</dbReference>
<keyword evidence="2" id="KW-1003">Cell membrane</keyword>
<dbReference type="AlphaFoldDB" id="A0A0J6FSJ6"/>
<dbReference type="Proteomes" id="UP000035996">
    <property type="component" value="Unassembled WGS sequence"/>
</dbReference>
<dbReference type="EMBL" id="LELK01000004">
    <property type="protein sequence ID" value="KMM37312.1"/>
    <property type="molecule type" value="Genomic_DNA"/>
</dbReference>
<evidence type="ECO:0000313" key="10">
    <source>
        <dbReference type="Proteomes" id="UP000035996"/>
    </source>
</evidence>
<keyword evidence="4" id="KW-0378">Hydrolase</keyword>
<feature type="transmembrane region" description="Helical" evidence="7">
    <location>
        <begin position="31"/>
        <end position="56"/>
    </location>
</feature>
<dbReference type="OrthoDB" id="9789113at2"/>
<keyword evidence="5 7" id="KW-1133">Transmembrane helix</keyword>
<keyword evidence="3 7" id="KW-0812">Transmembrane</keyword>
<evidence type="ECO:0000256" key="2">
    <source>
        <dbReference type="ARBA" id="ARBA00022475"/>
    </source>
</evidence>
<feature type="domain" description="Phosphatidic acid phosphatase type 2/haloperoxidase" evidence="8">
    <location>
        <begin position="64"/>
        <end position="171"/>
    </location>
</feature>
<evidence type="ECO:0000256" key="5">
    <source>
        <dbReference type="ARBA" id="ARBA00022989"/>
    </source>
</evidence>
<organism evidence="9 10">
    <name type="scientific">Guptibacillus hwajinpoensis</name>
    <dbReference type="NCBI Taxonomy" id="208199"/>
    <lineage>
        <taxon>Bacteria</taxon>
        <taxon>Bacillati</taxon>
        <taxon>Bacillota</taxon>
        <taxon>Bacilli</taxon>
        <taxon>Bacillales</taxon>
        <taxon>Guptibacillaceae</taxon>
        <taxon>Guptibacillus</taxon>
    </lineage>
</organism>
<gene>
    <name evidence="9" type="ORF">AB986_15750</name>
</gene>
<dbReference type="GO" id="GO:0005886">
    <property type="term" value="C:plasma membrane"/>
    <property type="evidence" value="ECO:0007669"/>
    <property type="project" value="UniProtKB-SubCell"/>
</dbReference>
<dbReference type="InterPro" id="IPR036938">
    <property type="entry name" value="PAP2/HPO_sf"/>
</dbReference>
<evidence type="ECO:0000256" key="7">
    <source>
        <dbReference type="SAM" id="Phobius"/>
    </source>
</evidence>
<dbReference type="GO" id="GO:0016787">
    <property type="term" value="F:hydrolase activity"/>
    <property type="evidence" value="ECO:0007669"/>
    <property type="project" value="UniProtKB-KW"/>
</dbReference>
<feature type="transmembrane region" description="Helical" evidence="7">
    <location>
        <begin position="156"/>
        <end position="174"/>
    </location>
</feature>
<reference evidence="9" key="1">
    <citation type="submission" date="2015-06" db="EMBL/GenBank/DDBJ databases">
        <authorList>
            <person name="Liu B."/>
            <person name="Wang J."/>
            <person name="Zhu Y."/>
            <person name="Liu G."/>
            <person name="Chen Q."/>
            <person name="Zheng C."/>
            <person name="Che J."/>
            <person name="Ge C."/>
            <person name="Shi H."/>
            <person name="Pan Z."/>
            <person name="Liu X."/>
        </authorList>
    </citation>
    <scope>NUCLEOTIDE SEQUENCE [LARGE SCALE GENOMIC DNA]</scope>
    <source>
        <strain evidence="9">DSM 16346</strain>
    </source>
</reference>
<dbReference type="PANTHER" id="PTHR14969">
    <property type="entry name" value="SPHINGOSINE-1-PHOSPHATE PHOSPHOHYDROLASE"/>
    <property type="match status" value="1"/>
</dbReference>
<evidence type="ECO:0000259" key="8">
    <source>
        <dbReference type="SMART" id="SM00014"/>
    </source>
</evidence>
<protein>
    <recommendedName>
        <fullName evidence="8">Phosphatidic acid phosphatase type 2/haloperoxidase domain-containing protein</fullName>
    </recommendedName>
</protein>
<dbReference type="Pfam" id="PF01569">
    <property type="entry name" value="PAP2"/>
    <property type="match status" value="1"/>
</dbReference>
<comment type="subcellular location">
    <subcellularLocation>
        <location evidence="1">Cell membrane</location>
        <topology evidence="1">Multi-pass membrane protein</topology>
    </subcellularLocation>
</comment>
<evidence type="ECO:0000313" key="9">
    <source>
        <dbReference type="EMBL" id="KMM37312.1"/>
    </source>
</evidence>
<accession>A0A0J6FSJ6</accession>
<evidence type="ECO:0000256" key="1">
    <source>
        <dbReference type="ARBA" id="ARBA00004651"/>
    </source>
</evidence>
<dbReference type="SMART" id="SM00014">
    <property type="entry name" value="acidPPc"/>
    <property type="match status" value="1"/>
</dbReference>
<keyword evidence="10" id="KW-1185">Reference proteome</keyword>
<dbReference type="Gene3D" id="1.20.144.10">
    <property type="entry name" value="Phosphatidic acid phosphatase type 2/haloperoxidase"/>
    <property type="match status" value="1"/>
</dbReference>
<evidence type="ECO:0000256" key="6">
    <source>
        <dbReference type="ARBA" id="ARBA00023136"/>
    </source>
</evidence>
<evidence type="ECO:0000256" key="3">
    <source>
        <dbReference type="ARBA" id="ARBA00022692"/>
    </source>
</evidence>
<dbReference type="CDD" id="cd01610">
    <property type="entry name" value="PAP2_like"/>
    <property type="match status" value="1"/>
</dbReference>
<evidence type="ECO:0000256" key="4">
    <source>
        <dbReference type="ARBA" id="ARBA00022801"/>
    </source>
</evidence>